<dbReference type="AlphaFoldDB" id="A0A139WIG9"/>
<organism evidence="1 2">
    <name type="scientific">Tribolium castaneum</name>
    <name type="common">Red flour beetle</name>
    <dbReference type="NCBI Taxonomy" id="7070"/>
    <lineage>
        <taxon>Eukaryota</taxon>
        <taxon>Metazoa</taxon>
        <taxon>Ecdysozoa</taxon>
        <taxon>Arthropoda</taxon>
        <taxon>Hexapoda</taxon>
        <taxon>Insecta</taxon>
        <taxon>Pterygota</taxon>
        <taxon>Neoptera</taxon>
        <taxon>Endopterygota</taxon>
        <taxon>Coleoptera</taxon>
        <taxon>Polyphaga</taxon>
        <taxon>Cucujiformia</taxon>
        <taxon>Tenebrionidae</taxon>
        <taxon>Tenebrionidae incertae sedis</taxon>
        <taxon>Tribolium</taxon>
    </lineage>
</organism>
<reference evidence="1 2" key="2">
    <citation type="journal article" date="2010" name="Nucleic Acids Res.">
        <title>BeetleBase in 2010: revisions to provide comprehensive genomic information for Tribolium castaneum.</title>
        <authorList>
            <person name="Kim H.S."/>
            <person name="Murphy T."/>
            <person name="Xia J."/>
            <person name="Caragea D."/>
            <person name="Park Y."/>
            <person name="Beeman R.W."/>
            <person name="Lorenzen M.D."/>
            <person name="Butcher S."/>
            <person name="Manak J.R."/>
            <person name="Brown S.J."/>
        </authorList>
    </citation>
    <scope>GENOME REANNOTATION</scope>
    <source>
        <strain evidence="1 2">Georgia GA2</strain>
    </source>
</reference>
<reference evidence="1 2" key="1">
    <citation type="journal article" date="2008" name="Nature">
        <title>The genome of the model beetle and pest Tribolium castaneum.</title>
        <authorList>
            <consortium name="Tribolium Genome Sequencing Consortium"/>
            <person name="Richards S."/>
            <person name="Gibbs R.A."/>
            <person name="Weinstock G.M."/>
            <person name="Brown S.J."/>
            <person name="Denell R."/>
            <person name="Beeman R.W."/>
            <person name="Gibbs R."/>
            <person name="Beeman R.W."/>
            <person name="Brown S.J."/>
            <person name="Bucher G."/>
            <person name="Friedrich M."/>
            <person name="Grimmelikhuijzen C.J."/>
            <person name="Klingler M."/>
            <person name="Lorenzen M."/>
            <person name="Richards S."/>
            <person name="Roth S."/>
            <person name="Schroder R."/>
            <person name="Tautz D."/>
            <person name="Zdobnov E.M."/>
            <person name="Muzny D."/>
            <person name="Gibbs R.A."/>
            <person name="Weinstock G.M."/>
            <person name="Attaway T."/>
            <person name="Bell S."/>
            <person name="Buhay C.J."/>
            <person name="Chandrabose M.N."/>
            <person name="Chavez D."/>
            <person name="Clerk-Blankenburg K.P."/>
            <person name="Cree A."/>
            <person name="Dao M."/>
            <person name="Davis C."/>
            <person name="Chacko J."/>
            <person name="Dinh H."/>
            <person name="Dugan-Rocha S."/>
            <person name="Fowler G."/>
            <person name="Garner T.T."/>
            <person name="Garnes J."/>
            <person name="Gnirke A."/>
            <person name="Hawes A."/>
            <person name="Hernandez J."/>
            <person name="Hines S."/>
            <person name="Holder M."/>
            <person name="Hume J."/>
            <person name="Jhangiani S.N."/>
            <person name="Joshi V."/>
            <person name="Khan Z.M."/>
            <person name="Jackson L."/>
            <person name="Kovar C."/>
            <person name="Kowis A."/>
            <person name="Lee S."/>
            <person name="Lewis L.R."/>
            <person name="Margolis J."/>
            <person name="Morgan M."/>
            <person name="Nazareth L.V."/>
            <person name="Nguyen N."/>
            <person name="Okwuonu G."/>
            <person name="Parker D."/>
            <person name="Richards S."/>
            <person name="Ruiz S.J."/>
            <person name="Santibanez J."/>
            <person name="Savard J."/>
            <person name="Scherer S.E."/>
            <person name="Schneider B."/>
            <person name="Sodergren E."/>
            <person name="Tautz D."/>
            <person name="Vattahil S."/>
            <person name="Villasana D."/>
            <person name="White C.S."/>
            <person name="Wright R."/>
            <person name="Park Y."/>
            <person name="Beeman R.W."/>
            <person name="Lord J."/>
            <person name="Oppert B."/>
            <person name="Lorenzen M."/>
            <person name="Brown S."/>
            <person name="Wang L."/>
            <person name="Savard J."/>
            <person name="Tautz D."/>
            <person name="Richards S."/>
            <person name="Weinstock G."/>
            <person name="Gibbs R.A."/>
            <person name="Liu Y."/>
            <person name="Worley K."/>
            <person name="Weinstock G."/>
            <person name="Elsik C.G."/>
            <person name="Reese J.T."/>
            <person name="Elhaik E."/>
            <person name="Landan G."/>
            <person name="Graur D."/>
            <person name="Arensburger P."/>
            <person name="Atkinson P."/>
            <person name="Beeman R.W."/>
            <person name="Beidler J."/>
            <person name="Brown S.J."/>
            <person name="Demuth J.P."/>
            <person name="Drury D.W."/>
            <person name="Du Y.Z."/>
            <person name="Fujiwara H."/>
            <person name="Lorenzen M."/>
            <person name="Maselli V."/>
            <person name="Osanai M."/>
            <person name="Park Y."/>
            <person name="Robertson H.M."/>
            <person name="Tu Z."/>
            <person name="Wang J.J."/>
            <person name="Wang S."/>
            <person name="Richards S."/>
            <person name="Song H."/>
            <person name="Zhang L."/>
            <person name="Sodergren E."/>
            <person name="Werner D."/>
            <person name="Stanke M."/>
            <person name="Morgenstern B."/>
            <person name="Solovyev V."/>
            <person name="Kosarev P."/>
            <person name="Brown G."/>
            <person name="Chen H.C."/>
            <person name="Ermolaeva O."/>
            <person name="Hlavina W."/>
            <person name="Kapustin Y."/>
            <person name="Kiryutin B."/>
            <person name="Kitts P."/>
            <person name="Maglott D."/>
            <person name="Pruitt K."/>
            <person name="Sapojnikov V."/>
            <person name="Souvorov A."/>
            <person name="Mackey A.J."/>
            <person name="Waterhouse R.M."/>
            <person name="Wyder S."/>
            <person name="Zdobnov E.M."/>
            <person name="Zdobnov E.M."/>
            <person name="Wyder S."/>
            <person name="Kriventseva E.V."/>
            <person name="Kadowaki T."/>
            <person name="Bork P."/>
            <person name="Aranda M."/>
            <person name="Bao R."/>
            <person name="Beermann A."/>
            <person name="Berns N."/>
            <person name="Bolognesi R."/>
            <person name="Bonneton F."/>
            <person name="Bopp D."/>
            <person name="Brown S.J."/>
            <person name="Bucher G."/>
            <person name="Butts T."/>
            <person name="Chaumot A."/>
            <person name="Denell R.E."/>
            <person name="Ferrier D.E."/>
            <person name="Friedrich M."/>
            <person name="Gordon C.M."/>
            <person name="Jindra M."/>
            <person name="Klingler M."/>
            <person name="Lan Q."/>
            <person name="Lattorff H.M."/>
            <person name="Laudet V."/>
            <person name="von Levetsow C."/>
            <person name="Liu Z."/>
            <person name="Lutz R."/>
            <person name="Lynch J.A."/>
            <person name="da Fonseca R.N."/>
            <person name="Posnien N."/>
            <person name="Reuter R."/>
            <person name="Roth S."/>
            <person name="Savard J."/>
            <person name="Schinko J.B."/>
            <person name="Schmitt C."/>
            <person name="Schoppmeier M."/>
            <person name="Schroder R."/>
            <person name="Shippy T.D."/>
            <person name="Simonnet F."/>
            <person name="Marques-Souza H."/>
            <person name="Tautz D."/>
            <person name="Tomoyasu Y."/>
            <person name="Trauner J."/>
            <person name="Van der Zee M."/>
            <person name="Vervoort M."/>
            <person name="Wittkopp N."/>
            <person name="Wimmer E.A."/>
            <person name="Yang X."/>
            <person name="Jones A.K."/>
            <person name="Sattelle D.B."/>
            <person name="Ebert P.R."/>
            <person name="Nelson D."/>
            <person name="Scott J.G."/>
            <person name="Beeman R.W."/>
            <person name="Muthukrishnan S."/>
            <person name="Kramer K.J."/>
            <person name="Arakane Y."/>
            <person name="Beeman R.W."/>
            <person name="Zhu Q."/>
            <person name="Hogenkamp D."/>
            <person name="Dixit R."/>
            <person name="Oppert B."/>
            <person name="Jiang H."/>
            <person name="Zou Z."/>
            <person name="Marshall J."/>
            <person name="Elpidina E."/>
            <person name="Vinokurov K."/>
            <person name="Oppert C."/>
            <person name="Zou Z."/>
            <person name="Evans J."/>
            <person name="Lu Z."/>
            <person name="Zhao P."/>
            <person name="Sumathipala N."/>
            <person name="Altincicek B."/>
            <person name="Vilcinskas A."/>
            <person name="Williams M."/>
            <person name="Hultmark D."/>
            <person name="Hetru C."/>
            <person name="Jiang H."/>
            <person name="Grimmelikhuijzen C.J."/>
            <person name="Hauser F."/>
            <person name="Cazzamali G."/>
            <person name="Williamson M."/>
            <person name="Park Y."/>
            <person name="Li B."/>
            <person name="Tanaka Y."/>
            <person name="Predel R."/>
            <person name="Neupert S."/>
            <person name="Schachtner J."/>
            <person name="Verleyen P."/>
            <person name="Raible F."/>
            <person name="Bork P."/>
            <person name="Friedrich M."/>
            <person name="Walden K.K."/>
            <person name="Robertson H.M."/>
            <person name="Angeli S."/>
            <person name="Foret S."/>
            <person name="Bucher G."/>
            <person name="Schuetz S."/>
            <person name="Maleszka R."/>
            <person name="Wimmer E.A."/>
            <person name="Beeman R.W."/>
            <person name="Lorenzen M."/>
            <person name="Tomoyasu Y."/>
            <person name="Miller S.C."/>
            <person name="Grossmann D."/>
            <person name="Bucher G."/>
        </authorList>
    </citation>
    <scope>NUCLEOTIDE SEQUENCE [LARGE SCALE GENOMIC DNA]</scope>
    <source>
        <strain evidence="1 2">Georgia GA2</strain>
    </source>
</reference>
<accession>A0A139WIG9</accession>
<name>A0A139WIG9_TRICA</name>
<gene>
    <name evidence="1" type="primary">AUGUSTUS-3.0.2_32988</name>
    <name evidence="1" type="ORF">TcasGA2_TC032988</name>
</gene>
<protein>
    <submittedName>
        <fullName evidence="1">Uncharacterized protein</fullName>
    </submittedName>
</protein>
<dbReference type="Proteomes" id="UP000007266">
    <property type="component" value="Linkage group 5"/>
</dbReference>
<evidence type="ECO:0000313" key="1">
    <source>
        <dbReference type="EMBL" id="KYB27732.1"/>
    </source>
</evidence>
<dbReference type="EMBL" id="KQ971340">
    <property type="protein sequence ID" value="KYB27732.1"/>
    <property type="molecule type" value="Genomic_DNA"/>
</dbReference>
<sequence>MRNNFLTRLVSPTAKFMVLSSVGSLEIYSRNENSLHRRNFFQINRPFEIIFHCWSRLQVIYMVNILEVATMIFEEKLQIYLM</sequence>
<proteinExistence type="predicted"/>
<dbReference type="InParanoid" id="A0A139WIG9"/>
<keyword evidence="2" id="KW-1185">Reference proteome</keyword>
<evidence type="ECO:0000313" key="2">
    <source>
        <dbReference type="Proteomes" id="UP000007266"/>
    </source>
</evidence>